<keyword evidence="1" id="KW-0732">Signal</keyword>
<organism evidence="2 3">
    <name type="scientific">Sulfurospirillum tamanense</name>
    <dbReference type="NCBI Taxonomy" id="2813362"/>
    <lineage>
        <taxon>Bacteria</taxon>
        <taxon>Pseudomonadati</taxon>
        <taxon>Campylobacterota</taxon>
        <taxon>Epsilonproteobacteria</taxon>
        <taxon>Campylobacterales</taxon>
        <taxon>Sulfurospirillaceae</taxon>
        <taxon>Sulfurospirillum</taxon>
    </lineage>
</organism>
<sequence length="151" mass="18009">MNNLFKGLLLAALTLSLHAKVEWAHQYRFVLEKDEWASVFVYPEHLKDEVNGGREEYRFSWTLYDTTNLIVHTHFRGFPKQHTLSLRRGLEVVREPLLFDPANRIAGKTALWLVFEDFDTEKKVAFLEVYIEDRQKRVLIEFDDPRTRRNE</sequence>
<name>A0ABS2WRC8_9BACT</name>
<reference evidence="2" key="2">
    <citation type="submission" date="2021-02" db="EMBL/GenBank/DDBJ databases">
        <authorList>
            <person name="Merkel A.Y."/>
        </authorList>
    </citation>
    <scope>NUCLEOTIDE SEQUENCE</scope>
    <source>
        <strain evidence="2">T05b</strain>
    </source>
</reference>
<evidence type="ECO:0000313" key="3">
    <source>
        <dbReference type="Proteomes" id="UP000703590"/>
    </source>
</evidence>
<accession>A0ABS2WRC8</accession>
<evidence type="ECO:0000313" key="2">
    <source>
        <dbReference type="EMBL" id="MBN2964176.1"/>
    </source>
</evidence>
<keyword evidence="3" id="KW-1185">Reference proteome</keyword>
<gene>
    <name evidence="2" type="ORF">JWV37_05245</name>
</gene>
<dbReference type="Proteomes" id="UP000703590">
    <property type="component" value="Unassembled WGS sequence"/>
</dbReference>
<evidence type="ECO:0008006" key="4">
    <source>
        <dbReference type="Google" id="ProtNLM"/>
    </source>
</evidence>
<protein>
    <recommendedName>
        <fullName evidence="4">Exporting protein</fullName>
    </recommendedName>
</protein>
<evidence type="ECO:0000256" key="1">
    <source>
        <dbReference type="SAM" id="SignalP"/>
    </source>
</evidence>
<comment type="caution">
    <text evidence="2">The sequence shown here is derived from an EMBL/GenBank/DDBJ whole genome shotgun (WGS) entry which is preliminary data.</text>
</comment>
<dbReference type="RefSeq" id="WP_205458724.1">
    <property type="nucleotide sequence ID" value="NZ_JAFHKK010000008.1"/>
</dbReference>
<reference evidence="2" key="1">
    <citation type="submission" date="2021-02" db="EMBL/GenBank/DDBJ databases">
        <title>Sulfurospirillum tamanensis sp. nov.</title>
        <authorList>
            <person name="Frolova A."/>
            <person name="Merkel A."/>
            <person name="Slobodkin A."/>
        </authorList>
    </citation>
    <scope>NUCLEOTIDE SEQUENCE</scope>
    <source>
        <strain evidence="2">T05b</strain>
    </source>
</reference>
<proteinExistence type="predicted"/>
<feature type="chain" id="PRO_5047486757" description="Exporting protein" evidence="1">
    <location>
        <begin position="20"/>
        <end position="151"/>
    </location>
</feature>
<feature type="signal peptide" evidence="1">
    <location>
        <begin position="1"/>
        <end position="19"/>
    </location>
</feature>
<dbReference type="EMBL" id="JAFHKK010000008">
    <property type="protein sequence ID" value="MBN2964176.1"/>
    <property type="molecule type" value="Genomic_DNA"/>
</dbReference>